<accession>A0A8H3LRY9</accession>
<dbReference type="OrthoDB" id="2444305at2759"/>
<dbReference type="AlphaFoldDB" id="A0A8H3LRY9"/>
<gene>
    <name evidence="3" type="ORF">RCL2_001712800</name>
</gene>
<dbReference type="Pfam" id="PF07534">
    <property type="entry name" value="TLD"/>
    <property type="match status" value="1"/>
</dbReference>
<reference evidence="3" key="1">
    <citation type="submission" date="2019-10" db="EMBL/GenBank/DDBJ databases">
        <title>Conservation and host-specific expression of non-tandemly repeated heterogenous ribosome RNA gene in arbuscular mycorrhizal fungi.</title>
        <authorList>
            <person name="Maeda T."/>
            <person name="Kobayashi Y."/>
            <person name="Nakagawa T."/>
            <person name="Ezawa T."/>
            <person name="Yamaguchi K."/>
            <person name="Bino T."/>
            <person name="Nishimoto Y."/>
            <person name="Shigenobu S."/>
            <person name="Kawaguchi M."/>
        </authorList>
    </citation>
    <scope>NUCLEOTIDE SEQUENCE</scope>
    <source>
        <strain evidence="3">HR1</strain>
    </source>
</reference>
<protein>
    <submittedName>
        <fullName evidence="3">BTB/POZ protein</fullName>
    </submittedName>
</protein>
<dbReference type="Gene3D" id="3.30.710.10">
    <property type="entry name" value="Potassium Channel Kv1.1, Chain A"/>
    <property type="match status" value="1"/>
</dbReference>
<evidence type="ECO:0000259" key="1">
    <source>
        <dbReference type="PROSITE" id="PS50097"/>
    </source>
</evidence>
<dbReference type="PANTHER" id="PTHR24413">
    <property type="entry name" value="SPECKLE-TYPE POZ PROTEIN"/>
    <property type="match status" value="1"/>
</dbReference>
<proteinExistence type="predicted"/>
<dbReference type="CDD" id="cd18186">
    <property type="entry name" value="BTB_POZ_ZBTB_KLHL-like"/>
    <property type="match status" value="1"/>
</dbReference>
<dbReference type="SUPFAM" id="SSF54695">
    <property type="entry name" value="POZ domain"/>
    <property type="match status" value="1"/>
</dbReference>
<evidence type="ECO:0000313" key="4">
    <source>
        <dbReference type="Proteomes" id="UP000615446"/>
    </source>
</evidence>
<organism evidence="3 4">
    <name type="scientific">Rhizophagus clarus</name>
    <dbReference type="NCBI Taxonomy" id="94130"/>
    <lineage>
        <taxon>Eukaryota</taxon>
        <taxon>Fungi</taxon>
        <taxon>Fungi incertae sedis</taxon>
        <taxon>Mucoromycota</taxon>
        <taxon>Glomeromycotina</taxon>
        <taxon>Glomeromycetes</taxon>
        <taxon>Glomerales</taxon>
        <taxon>Glomeraceae</taxon>
        <taxon>Rhizophagus</taxon>
    </lineage>
</organism>
<dbReference type="PROSITE" id="PS50097">
    <property type="entry name" value="BTB"/>
    <property type="match status" value="1"/>
</dbReference>
<dbReference type="InterPro" id="IPR000210">
    <property type="entry name" value="BTB/POZ_dom"/>
</dbReference>
<dbReference type="InterPro" id="IPR006571">
    <property type="entry name" value="TLDc_dom"/>
</dbReference>
<dbReference type="PROSITE" id="PS51886">
    <property type="entry name" value="TLDC"/>
    <property type="match status" value="1"/>
</dbReference>
<dbReference type="SMART" id="SM00225">
    <property type="entry name" value="BTB"/>
    <property type="match status" value="1"/>
</dbReference>
<name>A0A8H3LRY9_9GLOM</name>
<dbReference type="InterPro" id="IPR011333">
    <property type="entry name" value="SKP1/BTB/POZ_sf"/>
</dbReference>
<dbReference type="EMBL" id="BLAL01000194">
    <property type="protein sequence ID" value="GES90268.1"/>
    <property type="molecule type" value="Genomic_DNA"/>
</dbReference>
<dbReference type="Proteomes" id="UP000615446">
    <property type="component" value="Unassembled WGS sequence"/>
</dbReference>
<dbReference type="Pfam" id="PF00651">
    <property type="entry name" value="BTB"/>
    <property type="match status" value="1"/>
</dbReference>
<sequence>MYDNKFLPNLSKNLLEILEDNEFYDVTIEVGNDPYVKIFRAHMVILYYRSPYLRRILSTINVNRNNNDGILAHVKLPNILPEIFQLILRYIYGGRLSLEEYDTSDIIEILIASKPKIVVKENSLKNIDSKIITDQHAELISEWIDRLEITDMITNSYEFKLILRGSRDGFSSHKFHKICDGKSHTVSIIKVKDSNEILGGYNPIFWSSTGRYSSTKDSFIFSFKNKENIEDYILSRIKDEVLATFNSSNYDPSFHGLVLIGNNCYDQSFCRNNSSYERPIRKTEYIFSVEEYEIFQIMIK</sequence>
<comment type="caution">
    <text evidence="3">The sequence shown here is derived from an EMBL/GenBank/DDBJ whole genome shotgun (WGS) entry which is preliminary data.</text>
</comment>
<evidence type="ECO:0000313" key="3">
    <source>
        <dbReference type="EMBL" id="GES90268.1"/>
    </source>
</evidence>
<evidence type="ECO:0000259" key="2">
    <source>
        <dbReference type="PROSITE" id="PS51886"/>
    </source>
</evidence>
<feature type="domain" description="BTB" evidence="1">
    <location>
        <begin position="24"/>
        <end position="100"/>
    </location>
</feature>
<feature type="domain" description="TLDc" evidence="2">
    <location>
        <begin position="130"/>
        <end position="298"/>
    </location>
</feature>